<dbReference type="PROSITE" id="PS51918">
    <property type="entry name" value="RADICAL_SAM"/>
    <property type="match status" value="1"/>
</dbReference>
<evidence type="ECO:0000256" key="7">
    <source>
        <dbReference type="SAM" id="MobiDB-lite"/>
    </source>
</evidence>
<keyword evidence="5 6" id="KW-0411">Iron-sulfur</keyword>
<dbReference type="InterPro" id="IPR023404">
    <property type="entry name" value="rSAM_horseshoe"/>
</dbReference>
<evidence type="ECO:0000256" key="3">
    <source>
        <dbReference type="ARBA" id="ARBA00022723"/>
    </source>
</evidence>
<feature type="domain" description="Radical SAM core" evidence="8">
    <location>
        <begin position="366"/>
        <end position="634"/>
    </location>
</feature>
<dbReference type="GO" id="GO:0051539">
    <property type="term" value="F:4 iron, 4 sulfur cluster binding"/>
    <property type="evidence" value="ECO:0007669"/>
    <property type="project" value="UniProtKB-KW"/>
</dbReference>
<dbReference type="InterPro" id="IPR006638">
    <property type="entry name" value="Elp3/MiaA/NifB-like_rSAM"/>
</dbReference>
<dbReference type="SFLD" id="SFLDS00029">
    <property type="entry name" value="Radical_SAM"/>
    <property type="match status" value="1"/>
</dbReference>
<feature type="binding site" evidence="6">
    <location>
        <position position="387"/>
    </location>
    <ligand>
        <name>[4Fe-4S] cluster</name>
        <dbReference type="ChEBI" id="CHEBI:49883"/>
        <note>4Fe-4S-S-AdoMet</note>
    </ligand>
</feature>
<dbReference type="InterPro" id="IPR022946">
    <property type="entry name" value="UPF0313"/>
</dbReference>
<dbReference type="NCBIfam" id="TIGR03904">
    <property type="entry name" value="SAM_YgiQ"/>
    <property type="match status" value="1"/>
</dbReference>
<reference evidence="9 10" key="1">
    <citation type="journal article" date="2024" name="Microbiology">
        <title>Methylomarinum rosea sp. nov., a novel halophilic methanotrophic bacterium from the hypersaline Lake Elton.</title>
        <authorList>
            <person name="Suleimanov R.Z."/>
            <person name="Oshkin I.Y."/>
            <person name="Danilova O.V."/>
            <person name="Suzina N.E."/>
            <person name="Dedysh S.N."/>
        </authorList>
    </citation>
    <scope>NUCLEOTIDE SEQUENCE [LARGE SCALE GENOMIC DNA]</scope>
    <source>
        <strain evidence="9 10">Ch1-1</strain>
    </source>
</reference>
<feature type="region of interest" description="Disordered" evidence="7">
    <location>
        <begin position="668"/>
        <end position="718"/>
    </location>
</feature>
<dbReference type="InterPro" id="IPR058240">
    <property type="entry name" value="rSAM_sf"/>
</dbReference>
<dbReference type="PROSITE" id="PS01278">
    <property type="entry name" value="MTTASE_RADICAL"/>
    <property type="match status" value="1"/>
</dbReference>
<dbReference type="PANTHER" id="PTHR32331:SF0">
    <property type="entry name" value="UPF0313 PROTEIN YGIQ"/>
    <property type="match status" value="1"/>
</dbReference>
<dbReference type="GO" id="GO:0005506">
    <property type="term" value="F:iron ion binding"/>
    <property type="evidence" value="ECO:0007669"/>
    <property type="project" value="UniProtKB-UniRule"/>
</dbReference>
<evidence type="ECO:0000256" key="2">
    <source>
        <dbReference type="ARBA" id="ARBA00022691"/>
    </source>
</evidence>
<dbReference type="Gene3D" id="3.80.30.20">
    <property type="entry name" value="tm_1862 like domain"/>
    <property type="match status" value="1"/>
</dbReference>
<evidence type="ECO:0000313" key="9">
    <source>
        <dbReference type="EMBL" id="XBS22442.1"/>
    </source>
</evidence>
<keyword evidence="3 6" id="KW-0479">Metal-binding</keyword>
<protein>
    <submittedName>
        <fullName evidence="9">YgiQ family radical SAM protein</fullName>
    </submittedName>
</protein>
<keyword evidence="2 6" id="KW-0949">S-adenosyl-L-methionine</keyword>
<dbReference type="InterPro" id="IPR007197">
    <property type="entry name" value="rSAM"/>
</dbReference>
<organism evidence="9 10">
    <name type="scientific">Methylomarinum roseum</name>
    <dbReference type="NCBI Taxonomy" id="3067653"/>
    <lineage>
        <taxon>Bacteria</taxon>
        <taxon>Pseudomonadati</taxon>
        <taxon>Pseudomonadota</taxon>
        <taxon>Gammaproteobacteria</taxon>
        <taxon>Methylococcales</taxon>
        <taxon>Methylococcaceae</taxon>
        <taxon>Methylomarinum</taxon>
    </lineage>
</organism>
<dbReference type="PANTHER" id="PTHR32331">
    <property type="entry name" value="UPF0313 PROTEIN YGIQ"/>
    <property type="match status" value="1"/>
</dbReference>
<dbReference type="Pfam" id="PF11842">
    <property type="entry name" value="DUF3362"/>
    <property type="match status" value="1"/>
</dbReference>
<dbReference type="EMBL" id="CP157743">
    <property type="protein sequence ID" value="XBS22442.1"/>
    <property type="molecule type" value="Genomic_DNA"/>
</dbReference>
<evidence type="ECO:0000259" key="8">
    <source>
        <dbReference type="PROSITE" id="PS51918"/>
    </source>
</evidence>
<dbReference type="SFLD" id="SFLDG01082">
    <property type="entry name" value="B12-binding_domain_containing"/>
    <property type="match status" value="1"/>
</dbReference>
<name>A0AAU7NZY1_9GAMM</name>
<dbReference type="InterPro" id="IPR024560">
    <property type="entry name" value="UPF0313_C"/>
</dbReference>
<dbReference type="HAMAP" id="MF_01251">
    <property type="entry name" value="UPF0313"/>
    <property type="match status" value="1"/>
</dbReference>
<comment type="cofactor">
    <cofactor evidence="6">
        <name>[4Fe-4S] cluster</name>
        <dbReference type="ChEBI" id="CHEBI:49883"/>
    </cofactor>
    <text evidence="6">Binds 1 [4Fe-4S] cluster. The cluster is coordinated with 3 cysteines and an exchangeable S-adenosyl-L-methionine.</text>
</comment>
<dbReference type="RefSeq" id="WP_305908575.1">
    <property type="nucleotide sequence ID" value="NZ_CP157743.1"/>
</dbReference>
<keyword evidence="1 6" id="KW-0004">4Fe-4S</keyword>
<dbReference type="Pfam" id="PF08497">
    <property type="entry name" value="Radical_SAM_N"/>
    <property type="match status" value="1"/>
</dbReference>
<dbReference type="Proteomes" id="UP001225378">
    <property type="component" value="Chromosome"/>
</dbReference>
<keyword evidence="4 6" id="KW-0408">Iron</keyword>
<feature type="compositionally biased region" description="Polar residues" evidence="7">
    <location>
        <begin position="681"/>
        <end position="692"/>
    </location>
</feature>
<sequence length="718" mass="80830">MNQPASNIFSYRKYWAQRFGIAPQLPMSQEEMDQLGWDACDIILVTGDAYVDHPSFGMAVIGRVLEAQGFRVGIISQPDWHSAEDFKKLGRPNLFFGVTGGNMDSMVNRYTADRKIRSNDAYTANGEGGKRPDRAVNVYAHRCREAYKNIPIIIGGIEASLRRIAHYDYWSDKVRKSILMDSKADLLVYGNAERQIVEIAHRLAQGETIGDLKGIRGTVHFVKQIPNGWIEKDSSSIDKPGAINAPQNPYQEQPACADKPEAGAGQENVVQFHRTIPNKQRTQTVIRLPDYEAVKEDNILYAHASRVMHGETNPGNARPLIQRHGARQIWVNPPAIPLTSKEMDGVFDLPYSRLPHPTYGNANIPAFEMIQHSVNIMRGCFGGCTFCSITEHEGRIIQSRSEDSIIREIEAIRDTSPAFTGHISDLGGPTANMYRLACKDPKIEASCRKPSCVYPGICPNLNTDHSHLIKLYRRARKLPGIKKIFIASGLRYDLAVESPEYVKELVSHHVGGYLKIAPEHTEQGPLSKMMKPGMGSYDRFKQMFDKYSKEAGKEQYLIPYFIAAHPGTKDEDMLNLALWLKRNGFRADQVQAFLPSPMSIATAMYHSGKDTLHKVSRSADDISIPKGIKQRRLHKAFLRYHDPKNWPLLRDALKRMGRADLIGNGKHHLIPSFQPKGTGAATKQKNFKGQNFRTKHTGFDKPNGRKQTRRPAKKRTKK</sequence>
<evidence type="ECO:0000256" key="6">
    <source>
        <dbReference type="HAMAP-Rule" id="MF_01251"/>
    </source>
</evidence>
<dbReference type="SMART" id="SM00729">
    <property type="entry name" value="Elp3"/>
    <property type="match status" value="1"/>
</dbReference>
<proteinExistence type="inferred from homology"/>
<dbReference type="AlphaFoldDB" id="A0AAU7NZY1"/>
<keyword evidence="10" id="KW-1185">Reference proteome</keyword>
<dbReference type="InterPro" id="IPR013704">
    <property type="entry name" value="UPF0313_N"/>
</dbReference>
<evidence type="ECO:0000256" key="5">
    <source>
        <dbReference type="ARBA" id="ARBA00023014"/>
    </source>
</evidence>
<dbReference type="KEGG" id="mech:Q9L42_010025"/>
<dbReference type="InterPro" id="IPR020612">
    <property type="entry name" value="Methylthiotransferase_CS"/>
</dbReference>
<evidence type="ECO:0000313" key="10">
    <source>
        <dbReference type="Proteomes" id="UP001225378"/>
    </source>
</evidence>
<evidence type="ECO:0000256" key="1">
    <source>
        <dbReference type="ARBA" id="ARBA00022485"/>
    </source>
</evidence>
<accession>A0AAU7NZY1</accession>
<dbReference type="GO" id="GO:0003824">
    <property type="term" value="F:catalytic activity"/>
    <property type="evidence" value="ECO:0007669"/>
    <property type="project" value="InterPro"/>
</dbReference>
<feature type="compositionally biased region" description="Basic residues" evidence="7">
    <location>
        <begin position="704"/>
        <end position="718"/>
    </location>
</feature>
<gene>
    <name evidence="9" type="ORF">Q9L42_010025</name>
</gene>
<feature type="binding site" evidence="6">
    <location>
        <position position="384"/>
    </location>
    <ligand>
        <name>[4Fe-4S] cluster</name>
        <dbReference type="ChEBI" id="CHEBI:49883"/>
        <note>4Fe-4S-S-AdoMet</note>
    </ligand>
</feature>
<dbReference type="SUPFAM" id="SSF102114">
    <property type="entry name" value="Radical SAM enzymes"/>
    <property type="match status" value="1"/>
</dbReference>
<dbReference type="SFLD" id="SFLDG01069">
    <property type="entry name" value="UPF0313"/>
    <property type="match status" value="1"/>
</dbReference>
<comment type="similarity">
    <text evidence="6">Belongs to the UPF0313 family.</text>
</comment>
<dbReference type="Pfam" id="PF04055">
    <property type="entry name" value="Radical_SAM"/>
    <property type="match status" value="1"/>
</dbReference>
<feature type="binding site" evidence="6">
    <location>
        <position position="380"/>
    </location>
    <ligand>
        <name>[4Fe-4S] cluster</name>
        <dbReference type="ChEBI" id="CHEBI:49883"/>
        <note>4Fe-4S-S-AdoMet</note>
    </ligand>
</feature>
<evidence type="ECO:0000256" key="4">
    <source>
        <dbReference type="ARBA" id="ARBA00023004"/>
    </source>
</evidence>